<keyword evidence="5" id="KW-0999">Mitochondrion inner membrane</keyword>
<proteinExistence type="inferred from homology"/>
<evidence type="ECO:0000256" key="9">
    <source>
        <dbReference type="PROSITE-ProRule" id="PRU00282"/>
    </source>
</evidence>
<evidence type="ECO:0000256" key="5">
    <source>
        <dbReference type="ARBA" id="ARBA00022792"/>
    </source>
</evidence>
<dbReference type="InterPro" id="IPR018108">
    <property type="entry name" value="MCP_transmembrane"/>
</dbReference>
<evidence type="ECO:0000256" key="8">
    <source>
        <dbReference type="ARBA" id="ARBA00023136"/>
    </source>
</evidence>
<comment type="subcellular location">
    <subcellularLocation>
        <location evidence="1">Mitochondrion inner membrane</location>
        <topology evidence="1">Multi-pass membrane protein</topology>
    </subcellularLocation>
</comment>
<dbReference type="PRINTS" id="PR00926">
    <property type="entry name" value="MITOCARRIER"/>
</dbReference>
<comment type="similarity">
    <text evidence="10">Belongs to the mitochondrial carrier (TC 2.A.29) family.</text>
</comment>
<dbReference type="InterPro" id="IPR049562">
    <property type="entry name" value="SLC25A33/36-like"/>
</dbReference>
<sequence>MAQPQRVASLVDGRDDARPFDASHASLEHAVLVQSRETGHVAPDELPPVGHVKALPFAKSWIHFFAGGVGGMAAATVTAPLDVLKTRLQSDIYQAQLRAKSHAIRGLKPASAALYHLTDTLQILASVYRTEGSRALFKGLGPNLIGVVPARSIHFYVYGNGKRIISQHWNGGQEAPWVHLLAGVAAGVATSTATNPIWMVKTRLQLDKNVSERSGGAMKRQYRNSVDCVRQIVRSEGVGSLYRGMSASYLGVVESTMQWMIYEQLKAALARREDRIVSSGREKTWWDKSVDWTGKVGAAGGAKLFAAVVAYPHEVARTRLRQAPVGKGQPKYTGLIQCFKLVWKEQGMMGLYGGLTPHLMRTVPSAAIIFGIYEGILRLFNTPA</sequence>
<dbReference type="GO" id="GO:0015218">
    <property type="term" value="F:pyrimidine nucleotide transmembrane transporter activity"/>
    <property type="evidence" value="ECO:0007669"/>
    <property type="project" value="InterPro"/>
</dbReference>
<dbReference type="OrthoDB" id="269120at2759"/>
<reference evidence="11 12" key="1">
    <citation type="journal article" date="2020" name="Genome Biol. Evol.">
        <title>A new high-quality draft genome assembly of the Chinese cordyceps Ophiocordyceps sinensis.</title>
        <authorList>
            <person name="Shu R."/>
            <person name="Zhang J."/>
            <person name="Meng Q."/>
            <person name="Zhang H."/>
            <person name="Zhou G."/>
            <person name="Li M."/>
            <person name="Wu P."/>
            <person name="Zhao Y."/>
            <person name="Chen C."/>
            <person name="Qin Q."/>
        </authorList>
    </citation>
    <scope>NUCLEOTIDE SEQUENCE [LARGE SCALE GENOMIC DNA]</scope>
    <source>
        <strain evidence="11 12">IOZ07</strain>
    </source>
</reference>
<feature type="repeat" description="Solcar" evidence="9">
    <location>
        <begin position="58"/>
        <end position="164"/>
    </location>
</feature>
<dbReference type="AlphaFoldDB" id="A0A8H4PQY8"/>
<evidence type="ECO:0008006" key="13">
    <source>
        <dbReference type="Google" id="ProtNLM"/>
    </source>
</evidence>
<dbReference type="PROSITE" id="PS50920">
    <property type="entry name" value="SOLCAR"/>
    <property type="match status" value="3"/>
</dbReference>
<dbReference type="PANTHER" id="PTHR45829:SF4">
    <property type="entry name" value="MITOCHONDRIAL CARRIER PROTEIN RIM2"/>
    <property type="match status" value="1"/>
</dbReference>
<keyword evidence="12" id="KW-1185">Reference proteome</keyword>
<gene>
    <name evidence="11" type="ORF">G6O67_005146</name>
</gene>
<keyword evidence="3 9" id="KW-0812">Transmembrane</keyword>
<evidence type="ECO:0000256" key="1">
    <source>
        <dbReference type="ARBA" id="ARBA00004448"/>
    </source>
</evidence>
<dbReference type="Proteomes" id="UP000557566">
    <property type="component" value="Unassembled WGS sequence"/>
</dbReference>
<name>A0A8H4PQY8_9HYPO</name>
<feature type="repeat" description="Solcar" evidence="9">
    <location>
        <begin position="290"/>
        <end position="379"/>
    </location>
</feature>
<keyword evidence="4" id="KW-0677">Repeat</keyword>
<dbReference type="SUPFAM" id="SSF103506">
    <property type="entry name" value="Mitochondrial carrier"/>
    <property type="match status" value="1"/>
</dbReference>
<accession>A0A8H4PQY8</accession>
<keyword evidence="7" id="KW-0496">Mitochondrion</keyword>
<feature type="repeat" description="Solcar" evidence="9">
    <location>
        <begin position="174"/>
        <end position="268"/>
    </location>
</feature>
<evidence type="ECO:0000256" key="7">
    <source>
        <dbReference type="ARBA" id="ARBA00023128"/>
    </source>
</evidence>
<keyword evidence="2 10" id="KW-0813">Transport</keyword>
<dbReference type="InterPro" id="IPR002067">
    <property type="entry name" value="MCP"/>
</dbReference>
<dbReference type="EMBL" id="JAAVMX010000005">
    <property type="protein sequence ID" value="KAF4508813.1"/>
    <property type="molecule type" value="Genomic_DNA"/>
</dbReference>
<comment type="caution">
    <text evidence="11">The sequence shown here is derived from an EMBL/GenBank/DDBJ whole genome shotgun (WGS) entry which is preliminary data.</text>
</comment>
<evidence type="ECO:0000313" key="12">
    <source>
        <dbReference type="Proteomes" id="UP000557566"/>
    </source>
</evidence>
<keyword evidence="8 9" id="KW-0472">Membrane</keyword>
<protein>
    <recommendedName>
        <fullName evidence="13">Mitochondrial carrier protein RIM2</fullName>
    </recommendedName>
</protein>
<organism evidence="11 12">
    <name type="scientific">Ophiocordyceps sinensis</name>
    <dbReference type="NCBI Taxonomy" id="72228"/>
    <lineage>
        <taxon>Eukaryota</taxon>
        <taxon>Fungi</taxon>
        <taxon>Dikarya</taxon>
        <taxon>Ascomycota</taxon>
        <taxon>Pezizomycotina</taxon>
        <taxon>Sordariomycetes</taxon>
        <taxon>Hypocreomycetidae</taxon>
        <taxon>Hypocreales</taxon>
        <taxon>Ophiocordycipitaceae</taxon>
        <taxon>Ophiocordyceps</taxon>
    </lineage>
</organism>
<evidence type="ECO:0000256" key="2">
    <source>
        <dbReference type="ARBA" id="ARBA00022448"/>
    </source>
</evidence>
<evidence type="ECO:0000313" key="11">
    <source>
        <dbReference type="EMBL" id="KAF4508813.1"/>
    </source>
</evidence>
<evidence type="ECO:0000256" key="4">
    <source>
        <dbReference type="ARBA" id="ARBA00022737"/>
    </source>
</evidence>
<dbReference type="InterPro" id="IPR023395">
    <property type="entry name" value="MCP_dom_sf"/>
</dbReference>
<dbReference type="Gene3D" id="1.50.40.10">
    <property type="entry name" value="Mitochondrial carrier domain"/>
    <property type="match status" value="1"/>
</dbReference>
<keyword evidence="6" id="KW-1133">Transmembrane helix</keyword>
<evidence type="ECO:0000256" key="10">
    <source>
        <dbReference type="RuleBase" id="RU000488"/>
    </source>
</evidence>
<evidence type="ECO:0000256" key="6">
    <source>
        <dbReference type="ARBA" id="ARBA00022989"/>
    </source>
</evidence>
<dbReference type="GO" id="GO:0005743">
    <property type="term" value="C:mitochondrial inner membrane"/>
    <property type="evidence" value="ECO:0007669"/>
    <property type="project" value="UniProtKB-SubCell"/>
</dbReference>
<dbReference type="Pfam" id="PF00153">
    <property type="entry name" value="Mito_carr"/>
    <property type="match status" value="3"/>
</dbReference>
<dbReference type="PANTHER" id="PTHR45829">
    <property type="entry name" value="MITOCHONDRIAL CARRIER PROTEIN RIM2"/>
    <property type="match status" value="1"/>
</dbReference>
<evidence type="ECO:0000256" key="3">
    <source>
        <dbReference type="ARBA" id="ARBA00022692"/>
    </source>
</evidence>
<dbReference type="GO" id="GO:1990519">
    <property type="term" value="P:pyrimidine nucleotide import into mitochondrion"/>
    <property type="evidence" value="ECO:0007669"/>
    <property type="project" value="TreeGrafter"/>
</dbReference>